<evidence type="ECO:0000256" key="1">
    <source>
        <dbReference type="SAM" id="MobiDB-lite"/>
    </source>
</evidence>
<keyword evidence="3" id="KW-1185">Reference proteome</keyword>
<dbReference type="RefSeq" id="WP_106136534.1">
    <property type="nucleotide sequence ID" value="NZ_PVTE01000003.1"/>
</dbReference>
<comment type="caution">
    <text evidence="2">The sequence shown here is derived from an EMBL/GenBank/DDBJ whole genome shotgun (WGS) entry which is preliminary data.</text>
</comment>
<evidence type="ECO:0000313" key="3">
    <source>
        <dbReference type="Proteomes" id="UP000238375"/>
    </source>
</evidence>
<dbReference type="Proteomes" id="UP000238375">
    <property type="component" value="Unassembled WGS sequence"/>
</dbReference>
<feature type="region of interest" description="Disordered" evidence="1">
    <location>
        <begin position="108"/>
        <end position="232"/>
    </location>
</feature>
<reference evidence="2 3" key="1">
    <citation type="submission" date="2018-03" db="EMBL/GenBank/DDBJ databases">
        <title>Genomic Encyclopedia of Archaeal and Bacterial Type Strains, Phase II (KMG-II): from individual species to whole genera.</title>
        <authorList>
            <person name="Goeker M."/>
        </authorList>
    </citation>
    <scope>NUCLEOTIDE SEQUENCE [LARGE SCALE GENOMIC DNA]</scope>
    <source>
        <strain evidence="2 3">DSM 28354</strain>
    </source>
</reference>
<dbReference type="AlphaFoldDB" id="A0A2T0TEL4"/>
<gene>
    <name evidence="2" type="ORF">CLV58_10376</name>
</gene>
<feature type="compositionally biased region" description="Polar residues" evidence="1">
    <location>
        <begin position="218"/>
        <end position="232"/>
    </location>
</feature>
<accession>A0A2T0TEL4</accession>
<organism evidence="2 3">
    <name type="scientific">Spirosoma oryzae</name>
    <dbReference type="NCBI Taxonomy" id="1469603"/>
    <lineage>
        <taxon>Bacteria</taxon>
        <taxon>Pseudomonadati</taxon>
        <taxon>Bacteroidota</taxon>
        <taxon>Cytophagia</taxon>
        <taxon>Cytophagales</taxon>
        <taxon>Cytophagaceae</taxon>
        <taxon>Spirosoma</taxon>
    </lineage>
</organism>
<feature type="compositionally biased region" description="Low complexity" evidence="1">
    <location>
        <begin position="132"/>
        <end position="145"/>
    </location>
</feature>
<proteinExistence type="predicted"/>
<name>A0A2T0TEL4_9BACT</name>
<sequence>MALDQHAENLIALTNKAFGGDANSVSMTDGISLIDSWTSFLKTDPSTGNDVLAGLNDLRSELANGNPDTTQVQHLLQNLSQQTEKLAGSVDADDKSTLTTLAGSLHGLSQQIGGTGHPAPTGGEAPIASTVGGESSRSGSGASALSDDEDDLTQRQGGTRDDDSDVDYMDDTTGSDGGIRAGEAEDDSAYSPQNDNSAEKPSRSNASYVSGMGVSGGTADSESSQSEGRSQY</sequence>
<dbReference type="EMBL" id="PVTE01000003">
    <property type="protein sequence ID" value="PRY44107.1"/>
    <property type="molecule type" value="Genomic_DNA"/>
</dbReference>
<protein>
    <submittedName>
        <fullName evidence="2">Uncharacterized protein</fullName>
    </submittedName>
</protein>
<evidence type="ECO:0000313" key="2">
    <source>
        <dbReference type="EMBL" id="PRY44107.1"/>
    </source>
</evidence>
<dbReference type="OrthoDB" id="965190at2"/>